<protein>
    <submittedName>
        <fullName evidence="2">Uncharacterized protein</fullName>
    </submittedName>
</protein>
<feature type="repeat" description="TPR" evidence="1">
    <location>
        <begin position="123"/>
        <end position="156"/>
    </location>
</feature>
<evidence type="ECO:0000313" key="2">
    <source>
        <dbReference type="EMBL" id="CAF1377283.1"/>
    </source>
</evidence>
<dbReference type="Proteomes" id="UP000682733">
    <property type="component" value="Unassembled WGS sequence"/>
</dbReference>
<dbReference type="AlphaFoldDB" id="A0A8S2F2F5"/>
<dbReference type="InterPro" id="IPR011990">
    <property type="entry name" value="TPR-like_helical_dom_sf"/>
</dbReference>
<dbReference type="Proteomes" id="UP000677228">
    <property type="component" value="Unassembled WGS sequence"/>
</dbReference>
<dbReference type="SUPFAM" id="SSF56399">
    <property type="entry name" value="ADP-ribosylation"/>
    <property type="match status" value="1"/>
</dbReference>
<evidence type="ECO:0000313" key="3">
    <source>
        <dbReference type="EMBL" id="CAF4186021.1"/>
    </source>
</evidence>
<dbReference type="PROSITE" id="PS50005">
    <property type="entry name" value="TPR"/>
    <property type="match status" value="1"/>
</dbReference>
<dbReference type="Gene3D" id="3.90.176.10">
    <property type="entry name" value="Toxin ADP-ribosyltransferase, Chain A, domain 1"/>
    <property type="match status" value="1"/>
</dbReference>
<dbReference type="InterPro" id="IPR019734">
    <property type="entry name" value="TPR_rpt"/>
</dbReference>
<accession>A0A8S2F2F5</accession>
<organism evidence="2 4">
    <name type="scientific">Didymodactylos carnosus</name>
    <dbReference type="NCBI Taxonomy" id="1234261"/>
    <lineage>
        <taxon>Eukaryota</taxon>
        <taxon>Metazoa</taxon>
        <taxon>Spiralia</taxon>
        <taxon>Gnathifera</taxon>
        <taxon>Rotifera</taxon>
        <taxon>Eurotatoria</taxon>
        <taxon>Bdelloidea</taxon>
        <taxon>Philodinida</taxon>
        <taxon>Philodinidae</taxon>
        <taxon>Didymodactylos</taxon>
    </lineage>
</organism>
<name>A0A8S2F2F5_9BILA</name>
<dbReference type="SUPFAM" id="SSF48452">
    <property type="entry name" value="TPR-like"/>
    <property type="match status" value="1"/>
</dbReference>
<comment type="caution">
    <text evidence="2">The sequence shown here is derived from an EMBL/GenBank/DDBJ whole genome shotgun (WGS) entry which is preliminary data.</text>
</comment>
<evidence type="ECO:0000256" key="1">
    <source>
        <dbReference type="PROSITE-ProRule" id="PRU00339"/>
    </source>
</evidence>
<reference evidence="2" key="1">
    <citation type="submission" date="2021-02" db="EMBL/GenBank/DDBJ databases">
        <authorList>
            <person name="Nowell W R."/>
        </authorList>
    </citation>
    <scope>NUCLEOTIDE SEQUENCE</scope>
</reference>
<keyword evidence="1" id="KW-0802">TPR repeat</keyword>
<evidence type="ECO:0000313" key="4">
    <source>
        <dbReference type="Proteomes" id="UP000677228"/>
    </source>
</evidence>
<proteinExistence type="predicted"/>
<dbReference type="EMBL" id="CAJNOK010024488">
    <property type="protein sequence ID" value="CAF1377283.1"/>
    <property type="molecule type" value="Genomic_DNA"/>
</dbReference>
<sequence length="173" mass="20138">MKVEPFYLKLQLILNLESVIFADIEKYSRMKDEKEVLFSVGTVFIITQVYYESLMNLWKVQITATNEESNQVNKYLKTIRKQMDEEYSPSILFGFLLWGDIGEDDKTEKYVLKSLSNDDEDIPSIYHQGGNIFFEKGELNMALEFYTQAYNLRSQRLPSDHPHIAASLNNTGL</sequence>
<dbReference type="Gene3D" id="1.25.40.10">
    <property type="entry name" value="Tetratricopeptide repeat domain"/>
    <property type="match status" value="1"/>
</dbReference>
<gene>
    <name evidence="2" type="ORF">OVA965_LOCUS31946</name>
    <name evidence="3" type="ORF">TMI583_LOCUS32794</name>
</gene>
<dbReference type="EMBL" id="CAJOBA010046171">
    <property type="protein sequence ID" value="CAF4186021.1"/>
    <property type="molecule type" value="Genomic_DNA"/>
</dbReference>